<accession>A0A521C708</accession>
<reference evidence="1 2" key="1">
    <citation type="submission" date="2017-05" db="EMBL/GenBank/DDBJ databases">
        <authorList>
            <person name="Varghese N."/>
            <person name="Submissions S."/>
        </authorList>
    </citation>
    <scope>NUCLEOTIDE SEQUENCE [LARGE SCALE GENOMIC DNA]</scope>
    <source>
        <strain evidence="1 2">DSM 100094</strain>
    </source>
</reference>
<dbReference type="AlphaFoldDB" id="A0A521C708"/>
<sequence length="170" mass="18887">MRAECQGDATFVRLVCQPRWAQPWAMRRIALILALLPGPVLAEGLAVLPIKLLDTSHEVRDQSGDHARRLGLMAEALARDMGGAPVLPEAVAQACPRETQDCLIGLLRQQGADRGLFVVVQKSSTLILQVFASVVDVRAEKLLTHRELNFRGDNDEAWRRAGRFMARQLR</sequence>
<gene>
    <name evidence="1" type="ORF">SAMN06265221_10435</name>
</gene>
<dbReference type="Pfam" id="PF11684">
    <property type="entry name" value="DUF3280"/>
    <property type="match status" value="1"/>
</dbReference>
<evidence type="ECO:0000313" key="1">
    <source>
        <dbReference type="EMBL" id="SMO55252.1"/>
    </source>
</evidence>
<dbReference type="Proteomes" id="UP000319014">
    <property type="component" value="Unassembled WGS sequence"/>
</dbReference>
<name>A0A521C708_9RHOB</name>
<protein>
    <recommendedName>
        <fullName evidence="3">DUF2380 domain-containing protein</fullName>
    </recommendedName>
</protein>
<organism evidence="1 2">
    <name type="scientific">Paracoccus laeviglucosivorans</name>
    <dbReference type="NCBI Taxonomy" id="1197861"/>
    <lineage>
        <taxon>Bacteria</taxon>
        <taxon>Pseudomonadati</taxon>
        <taxon>Pseudomonadota</taxon>
        <taxon>Alphaproteobacteria</taxon>
        <taxon>Rhodobacterales</taxon>
        <taxon>Paracoccaceae</taxon>
        <taxon>Paracoccus</taxon>
    </lineage>
</organism>
<evidence type="ECO:0000313" key="2">
    <source>
        <dbReference type="Proteomes" id="UP000319014"/>
    </source>
</evidence>
<dbReference type="EMBL" id="FXTK01000004">
    <property type="protein sequence ID" value="SMO55252.1"/>
    <property type="molecule type" value="Genomic_DNA"/>
</dbReference>
<proteinExistence type="predicted"/>
<dbReference type="InterPro" id="IPR021698">
    <property type="entry name" value="DUF3280"/>
</dbReference>
<keyword evidence="2" id="KW-1185">Reference proteome</keyword>
<evidence type="ECO:0008006" key="3">
    <source>
        <dbReference type="Google" id="ProtNLM"/>
    </source>
</evidence>